<evidence type="ECO:0000256" key="1">
    <source>
        <dbReference type="SAM" id="MobiDB-lite"/>
    </source>
</evidence>
<feature type="signal peptide" evidence="3">
    <location>
        <begin position="1"/>
        <end position="18"/>
    </location>
</feature>
<keyword evidence="2" id="KW-1133">Transmembrane helix</keyword>
<keyword evidence="3" id="KW-0732">Signal</keyword>
<feature type="transmembrane region" description="Helical" evidence="2">
    <location>
        <begin position="324"/>
        <end position="344"/>
    </location>
</feature>
<feature type="compositionally biased region" description="Basic and acidic residues" evidence="1">
    <location>
        <begin position="91"/>
        <end position="105"/>
    </location>
</feature>
<feature type="region of interest" description="Disordered" evidence="1">
    <location>
        <begin position="175"/>
        <end position="234"/>
    </location>
</feature>
<comment type="caution">
    <text evidence="4">The sequence shown here is derived from an EMBL/GenBank/DDBJ whole genome shotgun (WGS) entry which is preliminary data.</text>
</comment>
<feature type="compositionally biased region" description="Basic and acidic residues" evidence="1">
    <location>
        <begin position="192"/>
        <end position="234"/>
    </location>
</feature>
<gene>
    <name evidence="4" type="ORF">RI543_004598</name>
</gene>
<keyword evidence="5" id="KW-1185">Reference proteome</keyword>
<proteinExistence type="predicted"/>
<keyword evidence="2" id="KW-0472">Membrane</keyword>
<sequence>MWKQLTITLLSISCLSLSQELKIHLTEEGTQEDNIETRLLTVRLDKEFLQPSVMERLSKTSNIIFADFPEMPEFVNAKQYEDILNSLYDEKEEQHTSEENLKDKTAYIGNQEEQENEKNILDQTEGEQNSKNKKSGENDSAQNEKDKYVEDKLPELKKEEEKEIKEKVENKEDERWVNVDEGKNINNDSSTDDNKEINQEEQTNNKEKKLVKEKEEVTEENERYEEHVKEGDRECKSKNKNIITSKIQTIKRNETENKTTTIVFTTEKRKISSSCTPTNVTLVSKTTSILRCSSTGYLKQHNGTLPNFTNVTTVVVEESKTFKISSSFTFAFIVFIISTGLVIGF</sequence>
<evidence type="ECO:0000256" key="2">
    <source>
        <dbReference type="SAM" id="Phobius"/>
    </source>
</evidence>
<name>A0AAN7VZ83_9SACH</name>
<organism evidence="4 5">
    <name type="scientific">Arxiozyma heterogenica</name>
    <dbReference type="NCBI Taxonomy" id="278026"/>
    <lineage>
        <taxon>Eukaryota</taxon>
        <taxon>Fungi</taxon>
        <taxon>Dikarya</taxon>
        <taxon>Ascomycota</taxon>
        <taxon>Saccharomycotina</taxon>
        <taxon>Saccharomycetes</taxon>
        <taxon>Saccharomycetales</taxon>
        <taxon>Saccharomycetaceae</taxon>
        <taxon>Arxiozyma</taxon>
    </lineage>
</organism>
<keyword evidence="2" id="KW-0812">Transmembrane</keyword>
<protein>
    <submittedName>
        <fullName evidence="4">Uncharacterized protein</fullName>
    </submittedName>
</protein>
<feature type="chain" id="PRO_5042834993" evidence="3">
    <location>
        <begin position="19"/>
        <end position="345"/>
    </location>
</feature>
<feature type="compositionally biased region" description="Basic and acidic residues" evidence="1">
    <location>
        <begin position="128"/>
        <end position="154"/>
    </location>
</feature>
<evidence type="ECO:0000313" key="4">
    <source>
        <dbReference type="EMBL" id="KAK5774064.1"/>
    </source>
</evidence>
<evidence type="ECO:0000256" key="3">
    <source>
        <dbReference type="SAM" id="SignalP"/>
    </source>
</evidence>
<reference evidence="5" key="1">
    <citation type="submission" date="2023-07" db="EMBL/GenBank/DDBJ databases">
        <title>A draft genome of Kazachstania heterogenica Y-27499.</title>
        <authorList>
            <person name="Donic C."/>
            <person name="Kralova J.S."/>
            <person name="Fidel L."/>
            <person name="Ben-Dor S."/>
            <person name="Jung S."/>
        </authorList>
    </citation>
    <scope>NUCLEOTIDE SEQUENCE [LARGE SCALE GENOMIC DNA]</scope>
    <source>
        <strain evidence="5">Y27499</strain>
    </source>
</reference>
<dbReference type="AlphaFoldDB" id="A0AAN7VZ83"/>
<accession>A0AAN7VZ83</accession>
<feature type="region of interest" description="Disordered" evidence="1">
    <location>
        <begin position="91"/>
        <end position="154"/>
    </location>
</feature>
<evidence type="ECO:0000313" key="5">
    <source>
        <dbReference type="Proteomes" id="UP001306508"/>
    </source>
</evidence>
<dbReference type="EMBL" id="JAWIZZ010000056">
    <property type="protein sequence ID" value="KAK5774064.1"/>
    <property type="molecule type" value="Genomic_DNA"/>
</dbReference>
<dbReference type="Proteomes" id="UP001306508">
    <property type="component" value="Unassembled WGS sequence"/>
</dbReference>